<keyword evidence="9" id="KW-1185">Reference proteome</keyword>
<evidence type="ECO:0000313" key="9">
    <source>
        <dbReference type="Proteomes" id="UP000603369"/>
    </source>
</evidence>
<evidence type="ECO:0000313" key="8">
    <source>
        <dbReference type="EMBL" id="MBK3427104.1"/>
    </source>
</evidence>
<keyword evidence="2 6" id="KW-0812">Transmembrane</keyword>
<dbReference type="InterPro" id="IPR017501">
    <property type="entry name" value="Phage_infect_YhgE_C"/>
</dbReference>
<evidence type="ECO:0000256" key="3">
    <source>
        <dbReference type="ARBA" id="ARBA00022989"/>
    </source>
</evidence>
<proteinExistence type="predicted"/>
<feature type="domain" description="ABC-2 type transporter transmembrane" evidence="7">
    <location>
        <begin position="572"/>
        <end position="711"/>
    </location>
</feature>
<evidence type="ECO:0000256" key="4">
    <source>
        <dbReference type="ARBA" id="ARBA00023136"/>
    </source>
</evidence>
<gene>
    <name evidence="8" type="ORF">JDP02_01060</name>
</gene>
<reference evidence="8 9" key="1">
    <citation type="submission" date="2020-12" db="EMBL/GenBank/DDBJ databases">
        <title>Draft genome sequence of the commensal strain Corynebacterium tuberculostearicum MFP09/CIP 102622 isolated from human skin.</title>
        <authorList>
            <person name="Boukerb A.M."/>
            <person name="Janvier X."/>
            <person name="Feuilloley M.G.J."/>
            <person name="Groboillot A."/>
        </authorList>
    </citation>
    <scope>NUCLEOTIDE SEQUENCE [LARGE SCALE GENOMIC DNA]</scope>
    <source>
        <strain evidence="8 9">CIP 102622</strain>
    </source>
</reference>
<feature type="domain" description="ABC-2 type transporter transmembrane" evidence="7">
    <location>
        <begin position="26"/>
        <end position="167"/>
    </location>
</feature>
<evidence type="ECO:0000256" key="1">
    <source>
        <dbReference type="ARBA" id="ARBA00004141"/>
    </source>
</evidence>
<sequence length="735" mass="79434">MKNILTILRDDLHAIRTNVITAVIIFGLAIIPLLFTSFNVLASWDPFANTDQLKIAVASEDEGHESDLASLKLNLGDKVLSQLSRNQDIDWVITDSADAVEGTKSGEYYAGIVLPKDFSADLLTFYVEGTEPSKLNLYTNEKKNALSTIITQKSADGVIQKINESFTRVVSNVGLGVVSDFDKYLNEDDTQTALNNLHNRVNNVSTRLDAAAGTVGALSNLVDSTLPLTQAADNILAEAGRQATETDNDQGENPIDVLRSTLNDSAGSLDASLAATTQSYDALSAQVDELLDNASTTSAQTAQTYRTAAERVDEQTKAFEGVRASLKDQADKVALPAPVAGGYKAMMGQIDASIAQSNALHDSLVSTADDLEQGRGTSQDSRQRTKDAIANAKQAAEKARNSYNENLKPQLDQLNQSVSVVADDIDAVKQDIAGIRSSVSQKEGSPQQSLARARDTTASLASTLREQSGRFADMGRKIDEARRGGDLDKLADIVGNDPELLASRIAAPVAVDRQPVYPVAAFGVGMTPFYLALSLWVGALLACVLVHTNAERKYLRKDENGKYDESEFTRGQAFFGRFATLGLVGLAQATLVVLSLIFFVQIEPAHPFMLMFAAWIVSLVFMLIIYSLVITLDSAGKALAVLLLVIQVSGSGGAYPLPLLPEWFQNVSPWLPATYAIDAFRSAIAGIYHGDIWRELGMLLLFTIPALIVGLILRRAMDAYHKRLKKAIKKTKVMA</sequence>
<comment type="caution">
    <text evidence="8">The sequence shown here is derived from an EMBL/GenBank/DDBJ whole genome shotgun (WGS) entry which is preliminary data.</text>
</comment>
<dbReference type="PANTHER" id="PTHR43077:SF10">
    <property type="entry name" value="TRANSPORT PERMEASE PROTEIN"/>
    <property type="match status" value="1"/>
</dbReference>
<feature type="region of interest" description="Disordered" evidence="5">
    <location>
        <begin position="437"/>
        <end position="459"/>
    </location>
</feature>
<dbReference type="Pfam" id="PF12698">
    <property type="entry name" value="ABC2_membrane_3"/>
    <property type="match status" value="2"/>
</dbReference>
<dbReference type="RefSeq" id="WP_005327757.1">
    <property type="nucleotide sequence ID" value="NZ_JAEHFL010000001.1"/>
</dbReference>
<keyword evidence="3 6" id="KW-1133">Transmembrane helix</keyword>
<evidence type="ECO:0000259" key="7">
    <source>
        <dbReference type="Pfam" id="PF12698"/>
    </source>
</evidence>
<dbReference type="PANTHER" id="PTHR43077">
    <property type="entry name" value="TRANSPORT PERMEASE YVFS-RELATED"/>
    <property type="match status" value="1"/>
</dbReference>
<protein>
    <submittedName>
        <fullName evidence="8">YhgE/Pip domain-containing protein</fullName>
    </submittedName>
</protein>
<dbReference type="InterPro" id="IPR013525">
    <property type="entry name" value="ABC2_TM"/>
</dbReference>
<feature type="transmembrane region" description="Helical" evidence="6">
    <location>
        <begin position="20"/>
        <end position="44"/>
    </location>
</feature>
<dbReference type="Gene3D" id="3.40.1710.10">
    <property type="entry name" value="abc type-2 transporter like domain"/>
    <property type="match status" value="1"/>
</dbReference>
<feature type="region of interest" description="Disordered" evidence="5">
    <location>
        <begin position="369"/>
        <end position="388"/>
    </location>
</feature>
<evidence type="ECO:0000256" key="5">
    <source>
        <dbReference type="SAM" id="MobiDB-lite"/>
    </source>
</evidence>
<dbReference type="InterPro" id="IPR051328">
    <property type="entry name" value="T7SS_ABC-Transporter"/>
</dbReference>
<dbReference type="AlphaFoldDB" id="A0A8I1LBY0"/>
<name>A0A8I1LBY0_9CORY</name>
<feature type="transmembrane region" description="Helical" evidence="6">
    <location>
        <begin position="639"/>
        <end position="657"/>
    </location>
</feature>
<dbReference type="GO" id="GO:0016020">
    <property type="term" value="C:membrane"/>
    <property type="evidence" value="ECO:0007669"/>
    <property type="project" value="UniProtKB-SubCell"/>
</dbReference>
<evidence type="ECO:0000256" key="2">
    <source>
        <dbReference type="ARBA" id="ARBA00022692"/>
    </source>
</evidence>
<dbReference type="GO" id="GO:0140359">
    <property type="term" value="F:ABC-type transporter activity"/>
    <property type="evidence" value="ECO:0007669"/>
    <property type="project" value="InterPro"/>
</dbReference>
<dbReference type="EMBL" id="JAEHFL010000001">
    <property type="protein sequence ID" value="MBK3427104.1"/>
    <property type="molecule type" value="Genomic_DNA"/>
</dbReference>
<feature type="transmembrane region" description="Helical" evidence="6">
    <location>
        <begin position="696"/>
        <end position="713"/>
    </location>
</feature>
<feature type="transmembrane region" description="Helical" evidence="6">
    <location>
        <begin position="578"/>
        <end position="602"/>
    </location>
</feature>
<dbReference type="Proteomes" id="UP000603369">
    <property type="component" value="Unassembled WGS sequence"/>
</dbReference>
<comment type="subcellular location">
    <subcellularLocation>
        <location evidence="1">Membrane</location>
        <topology evidence="1">Multi-pass membrane protein</topology>
    </subcellularLocation>
</comment>
<dbReference type="InterPro" id="IPR017500">
    <property type="entry name" value="Phage_infect_YhgE_N"/>
</dbReference>
<feature type="transmembrane region" description="Helical" evidence="6">
    <location>
        <begin position="529"/>
        <end position="547"/>
    </location>
</feature>
<organism evidence="8 9">
    <name type="scientific">Corynebacterium tuberculostearicum</name>
    <dbReference type="NCBI Taxonomy" id="38304"/>
    <lineage>
        <taxon>Bacteria</taxon>
        <taxon>Bacillati</taxon>
        <taxon>Actinomycetota</taxon>
        <taxon>Actinomycetes</taxon>
        <taxon>Mycobacteriales</taxon>
        <taxon>Corynebacteriaceae</taxon>
        <taxon>Corynebacterium</taxon>
    </lineage>
</organism>
<keyword evidence="4 6" id="KW-0472">Membrane</keyword>
<feature type="transmembrane region" description="Helical" evidence="6">
    <location>
        <begin position="608"/>
        <end position="632"/>
    </location>
</feature>
<accession>A0A8I1LBY0</accession>
<dbReference type="NCBIfam" id="TIGR03061">
    <property type="entry name" value="pip_yhgE_Nterm"/>
    <property type="match status" value="1"/>
</dbReference>
<dbReference type="NCBIfam" id="TIGR03062">
    <property type="entry name" value="pip_yhgE_Cterm"/>
    <property type="match status" value="1"/>
</dbReference>
<evidence type="ECO:0000256" key="6">
    <source>
        <dbReference type="SAM" id="Phobius"/>
    </source>
</evidence>